<dbReference type="Pfam" id="PF03401">
    <property type="entry name" value="TctC"/>
    <property type="match status" value="1"/>
</dbReference>
<name>A0ABS5F1P6_9PROT</name>
<gene>
    <name evidence="2" type="ORF">GXW71_19035</name>
</gene>
<dbReference type="InterPro" id="IPR042100">
    <property type="entry name" value="Bug_dom1"/>
</dbReference>
<comment type="caution">
    <text evidence="2">The sequence shown here is derived from an EMBL/GenBank/DDBJ whole genome shotgun (WGS) entry which is preliminary data.</text>
</comment>
<sequence length="332" mass="35186">MSRHEGEFGNTWLRTLPRRAALAAPALLLAGRAARADWPMRPIRLIVAFPAGSATDVLARVLSEPLSQELGRPVVVDNRAGGNGIIGTQAAVQAVPDGYTFVVISTSAASINPHTLRQMPFDPVRDLVHVGALAEAPYMFVVPPGAPDTDLGGFFQRARQRPGGLTYSHGNASSMIMTEVLARGAGAQLTAVPYRGGAEALTDVAAGRIDCTFTDMANGVTQSQTGRVRALAHSGKDPTPLAPGLPAAASVVPGYDIKVWFGISAPAATPVPIVARANQAINAVLQQTGVVDRLRQLGFLPFRQTPEQFGQYLREQLRVWGEHVRVAGVEPQ</sequence>
<reference evidence="3" key="1">
    <citation type="journal article" date="2021" name="Syst. Appl. Microbiol.">
        <title>Roseomonas hellenica sp. nov., isolated from roots of wild-growing Alkanna tinctoria.</title>
        <authorList>
            <person name="Rat A."/>
            <person name="Naranjo H.D."/>
            <person name="Lebbe L."/>
            <person name="Cnockaert M."/>
            <person name="Krigas N."/>
            <person name="Grigoriadou K."/>
            <person name="Maloupa E."/>
            <person name="Willems A."/>
        </authorList>
    </citation>
    <scope>NUCLEOTIDE SEQUENCE [LARGE SCALE GENOMIC DNA]</scope>
    <source>
        <strain evidence="3">LMG 31523</strain>
    </source>
</reference>
<dbReference type="Gene3D" id="3.40.190.10">
    <property type="entry name" value="Periplasmic binding protein-like II"/>
    <property type="match status" value="1"/>
</dbReference>
<dbReference type="PANTHER" id="PTHR42928">
    <property type="entry name" value="TRICARBOXYLATE-BINDING PROTEIN"/>
    <property type="match status" value="1"/>
</dbReference>
<dbReference type="SUPFAM" id="SSF53850">
    <property type="entry name" value="Periplasmic binding protein-like II"/>
    <property type="match status" value="1"/>
</dbReference>
<dbReference type="InterPro" id="IPR005064">
    <property type="entry name" value="BUG"/>
</dbReference>
<dbReference type="RefSeq" id="WP_211854135.1">
    <property type="nucleotide sequence ID" value="NZ_JAAGBB010000023.1"/>
</dbReference>
<dbReference type="PANTHER" id="PTHR42928:SF5">
    <property type="entry name" value="BLR1237 PROTEIN"/>
    <property type="match status" value="1"/>
</dbReference>
<protein>
    <submittedName>
        <fullName evidence="2">Tripartite tricarboxylate transporter substrate binding protein</fullName>
    </submittedName>
</protein>
<dbReference type="Proteomes" id="UP001196870">
    <property type="component" value="Unassembled WGS sequence"/>
</dbReference>
<evidence type="ECO:0000313" key="2">
    <source>
        <dbReference type="EMBL" id="MBR0666463.1"/>
    </source>
</evidence>
<keyword evidence="3" id="KW-1185">Reference proteome</keyword>
<dbReference type="EMBL" id="JAAGBB010000023">
    <property type="protein sequence ID" value="MBR0666463.1"/>
    <property type="molecule type" value="Genomic_DNA"/>
</dbReference>
<evidence type="ECO:0000313" key="3">
    <source>
        <dbReference type="Proteomes" id="UP001196870"/>
    </source>
</evidence>
<dbReference type="PIRSF" id="PIRSF017082">
    <property type="entry name" value="YflP"/>
    <property type="match status" value="1"/>
</dbReference>
<comment type="similarity">
    <text evidence="1">Belongs to the UPF0065 (bug) family.</text>
</comment>
<dbReference type="CDD" id="cd07012">
    <property type="entry name" value="PBP2_Bug_TTT"/>
    <property type="match status" value="1"/>
</dbReference>
<proteinExistence type="inferred from homology"/>
<dbReference type="Gene3D" id="3.40.190.150">
    <property type="entry name" value="Bordetella uptake gene, domain 1"/>
    <property type="match status" value="1"/>
</dbReference>
<evidence type="ECO:0000256" key="1">
    <source>
        <dbReference type="ARBA" id="ARBA00006987"/>
    </source>
</evidence>
<accession>A0ABS5F1P6</accession>
<organism evidence="2 3">
    <name type="scientific">Plastoroseomonas hellenica</name>
    <dbReference type="NCBI Taxonomy" id="2687306"/>
    <lineage>
        <taxon>Bacteria</taxon>
        <taxon>Pseudomonadati</taxon>
        <taxon>Pseudomonadota</taxon>
        <taxon>Alphaproteobacteria</taxon>
        <taxon>Acetobacterales</taxon>
        <taxon>Acetobacteraceae</taxon>
        <taxon>Plastoroseomonas</taxon>
    </lineage>
</organism>